<evidence type="ECO:0000313" key="1">
    <source>
        <dbReference type="EMBL" id="ELP65921.1"/>
    </source>
</evidence>
<dbReference type="Proteomes" id="UP000010931">
    <property type="component" value="Unassembled WGS sequence"/>
</dbReference>
<name>L7F4I1_STRT8</name>
<reference evidence="1 2" key="1">
    <citation type="journal article" date="2011" name="Plasmid">
        <title>Streptomyces turgidiscabies Car8 contains a modular pathogenicity island that shares virulence genes with other actinobacterial plant pathogens.</title>
        <authorList>
            <person name="Huguet-Tapia J.C."/>
            <person name="Badger J.H."/>
            <person name="Loria R."/>
            <person name="Pettis G.S."/>
        </authorList>
    </citation>
    <scope>NUCLEOTIDE SEQUENCE [LARGE SCALE GENOMIC DNA]</scope>
    <source>
        <strain evidence="1 2">Car8</strain>
    </source>
</reference>
<dbReference type="PATRIC" id="fig|698760.3.peg.5341"/>
<evidence type="ECO:0000313" key="2">
    <source>
        <dbReference type="Proteomes" id="UP000010931"/>
    </source>
</evidence>
<sequence length="86" mass="9312">MRGRRSVRSSRSSPTAAPASWWTCCSPPGPGRFSSAYTNNTVIPMLCRRAGAPAADVRGNITSHRARSTIASQLYNAKEPMALFEL</sequence>
<dbReference type="AlphaFoldDB" id="L7F4I1"/>
<gene>
    <name evidence="1" type="ORF">STRTUCAR8_01806</name>
</gene>
<accession>L7F4I1</accession>
<comment type="caution">
    <text evidence="1">The sequence shown here is derived from an EMBL/GenBank/DDBJ whole genome shotgun (WGS) entry which is preliminary data.</text>
</comment>
<organism evidence="1 2">
    <name type="scientific">Streptomyces turgidiscabies (strain Car8)</name>
    <dbReference type="NCBI Taxonomy" id="698760"/>
    <lineage>
        <taxon>Bacteria</taxon>
        <taxon>Bacillati</taxon>
        <taxon>Actinomycetota</taxon>
        <taxon>Actinomycetes</taxon>
        <taxon>Kitasatosporales</taxon>
        <taxon>Streptomycetaceae</taxon>
        <taxon>Streptomyces</taxon>
    </lineage>
</organism>
<protein>
    <submittedName>
        <fullName evidence="1">Uncharacterized protein</fullName>
    </submittedName>
</protein>
<keyword evidence="2" id="KW-1185">Reference proteome</keyword>
<dbReference type="EMBL" id="AEJB01000361">
    <property type="protein sequence ID" value="ELP65921.1"/>
    <property type="molecule type" value="Genomic_DNA"/>
</dbReference>
<proteinExistence type="predicted"/>